<reference evidence="2 3" key="1">
    <citation type="submission" date="2020-07" db="EMBL/GenBank/DDBJ databases">
        <title>Sequencing the genomes of 1000 actinobacteria strains.</title>
        <authorList>
            <person name="Klenk H.-P."/>
        </authorList>
    </citation>
    <scope>NUCLEOTIDE SEQUENCE [LARGE SCALE GENOMIC DNA]</scope>
    <source>
        <strain evidence="2 3">DSM 18448</strain>
    </source>
</reference>
<comment type="caution">
    <text evidence="2">The sequence shown here is derived from an EMBL/GenBank/DDBJ whole genome shotgun (WGS) entry which is preliminary data.</text>
</comment>
<gene>
    <name evidence="2" type="ORF">F4554_003999</name>
</gene>
<dbReference type="PANTHER" id="PTHR34846:SF5">
    <property type="entry name" value="CARBOXYMUCONOLACTONE DECARBOXYLASE-LIKE DOMAIN-CONTAINING PROTEIN"/>
    <property type="match status" value="1"/>
</dbReference>
<keyword evidence="2" id="KW-0560">Oxidoreductase</keyword>
<dbReference type="SUPFAM" id="SSF69118">
    <property type="entry name" value="AhpD-like"/>
    <property type="match status" value="1"/>
</dbReference>
<dbReference type="InterPro" id="IPR003779">
    <property type="entry name" value="CMD-like"/>
</dbReference>
<dbReference type="InterPro" id="IPR029032">
    <property type="entry name" value="AhpD-like"/>
</dbReference>
<keyword evidence="3" id="KW-1185">Reference proteome</keyword>
<dbReference type="EMBL" id="JACBZH010000001">
    <property type="protein sequence ID" value="NYH91361.1"/>
    <property type="molecule type" value="Genomic_DNA"/>
</dbReference>
<dbReference type="Pfam" id="PF02627">
    <property type="entry name" value="CMD"/>
    <property type="match status" value="1"/>
</dbReference>
<dbReference type="Gene3D" id="1.20.1290.10">
    <property type="entry name" value="AhpD-like"/>
    <property type="match status" value="1"/>
</dbReference>
<proteinExistence type="predicted"/>
<name>A0A852ZDV7_9ACTN</name>
<protein>
    <submittedName>
        <fullName evidence="2">Alkylhydroperoxidase family enzyme</fullName>
    </submittedName>
</protein>
<dbReference type="Proteomes" id="UP000579605">
    <property type="component" value="Unassembled WGS sequence"/>
</dbReference>
<evidence type="ECO:0000313" key="3">
    <source>
        <dbReference type="Proteomes" id="UP000579605"/>
    </source>
</evidence>
<dbReference type="PANTHER" id="PTHR34846">
    <property type="entry name" value="4-CARBOXYMUCONOLACTONE DECARBOXYLASE FAMILY PROTEIN (AFU_ORTHOLOGUE AFUA_6G11590)"/>
    <property type="match status" value="1"/>
</dbReference>
<keyword evidence="2" id="KW-0575">Peroxidase</keyword>
<feature type="domain" description="Carboxymuconolactone decarboxylase-like" evidence="1">
    <location>
        <begin position="40"/>
        <end position="108"/>
    </location>
</feature>
<organism evidence="2 3">
    <name type="scientific">Actinopolymorpha rutila</name>
    <dbReference type="NCBI Taxonomy" id="446787"/>
    <lineage>
        <taxon>Bacteria</taxon>
        <taxon>Bacillati</taxon>
        <taxon>Actinomycetota</taxon>
        <taxon>Actinomycetes</taxon>
        <taxon>Propionibacteriales</taxon>
        <taxon>Actinopolymorphaceae</taxon>
        <taxon>Actinopolymorpha</taxon>
    </lineage>
</organism>
<dbReference type="AlphaFoldDB" id="A0A852ZDV7"/>
<accession>A0A852ZDV7</accession>
<dbReference type="GO" id="GO:0051920">
    <property type="term" value="F:peroxiredoxin activity"/>
    <property type="evidence" value="ECO:0007669"/>
    <property type="project" value="InterPro"/>
</dbReference>
<dbReference type="RefSeq" id="WP_179788950.1">
    <property type="nucleotide sequence ID" value="NZ_BAAARR010000023.1"/>
</dbReference>
<sequence>MPYATTPRIRPLPIEEMEPGQRKLAKLGADTVVQVLARNPELTNSFSGLGTYLLGQGTLHPRIRELAILRVALHCEAPYEWANHVPAALGAGATADEINALSDPGATWAPEDDAVLRAADELCADAFVSDTTWAALTATRNDAEILEVLFLVGYYRMMAGFLNSAGVPVKPGQPALGERVLPPQAAEVPVATDRPSSGKIGADGRWSITFVHPAGSKEIILDLKTSGGAVSGTMYDTMLGVTAPIMSGTVDGGGHLEFTAEMTEPARFDLSVTASIDGDIFAGSVTIAGGGTFPFSGTRTD</sequence>
<evidence type="ECO:0000313" key="2">
    <source>
        <dbReference type="EMBL" id="NYH91361.1"/>
    </source>
</evidence>
<evidence type="ECO:0000259" key="1">
    <source>
        <dbReference type="Pfam" id="PF02627"/>
    </source>
</evidence>